<feature type="compositionally biased region" description="Low complexity" evidence="2">
    <location>
        <begin position="453"/>
        <end position="474"/>
    </location>
</feature>
<dbReference type="InterPro" id="IPR035969">
    <property type="entry name" value="Rab-GAP_TBC_sf"/>
</dbReference>
<evidence type="ECO:0000256" key="2">
    <source>
        <dbReference type="SAM" id="MobiDB-lite"/>
    </source>
</evidence>
<evidence type="ECO:0000313" key="4">
    <source>
        <dbReference type="EMBL" id="KAK3286695.1"/>
    </source>
</evidence>
<gene>
    <name evidence="4" type="ORF">CYMTET_5762</name>
</gene>
<dbReference type="PANTHER" id="PTHR47219:SF20">
    <property type="entry name" value="TBC1 DOMAIN FAMILY MEMBER 2B"/>
    <property type="match status" value="1"/>
</dbReference>
<feature type="compositionally biased region" description="Pro residues" evidence="2">
    <location>
        <begin position="421"/>
        <end position="431"/>
    </location>
</feature>
<dbReference type="InterPro" id="IPR000195">
    <property type="entry name" value="Rab-GAP-TBC_dom"/>
</dbReference>
<dbReference type="PANTHER" id="PTHR47219">
    <property type="entry name" value="RAB GTPASE-ACTIVATING PROTEIN 1-LIKE"/>
    <property type="match status" value="1"/>
</dbReference>
<protein>
    <recommendedName>
        <fullName evidence="3">Rab-GAP TBC domain-containing protein</fullName>
    </recommendedName>
</protein>
<reference evidence="4 5" key="1">
    <citation type="journal article" date="2015" name="Genome Biol. Evol.">
        <title>Comparative Genomics of a Bacterivorous Green Alga Reveals Evolutionary Causalities and Consequences of Phago-Mixotrophic Mode of Nutrition.</title>
        <authorList>
            <person name="Burns J.A."/>
            <person name="Paasch A."/>
            <person name="Narechania A."/>
            <person name="Kim E."/>
        </authorList>
    </citation>
    <scope>NUCLEOTIDE SEQUENCE [LARGE SCALE GENOMIC DNA]</scope>
    <source>
        <strain evidence="4 5">PLY_AMNH</strain>
    </source>
</reference>
<feature type="domain" description="Rab-GAP TBC" evidence="3">
    <location>
        <begin position="92"/>
        <end position="308"/>
    </location>
</feature>
<dbReference type="EMBL" id="LGRX02001189">
    <property type="protein sequence ID" value="KAK3286695.1"/>
    <property type="molecule type" value="Genomic_DNA"/>
</dbReference>
<keyword evidence="5" id="KW-1185">Reference proteome</keyword>
<evidence type="ECO:0000256" key="1">
    <source>
        <dbReference type="SAM" id="Coils"/>
    </source>
</evidence>
<dbReference type="Gene3D" id="1.10.8.270">
    <property type="entry name" value="putative rabgap domain of human tbc1 domain family member 14 like domains"/>
    <property type="match status" value="1"/>
</dbReference>
<dbReference type="GO" id="GO:0031267">
    <property type="term" value="F:small GTPase binding"/>
    <property type="evidence" value="ECO:0007669"/>
    <property type="project" value="TreeGrafter"/>
</dbReference>
<organism evidence="4 5">
    <name type="scientific">Cymbomonas tetramitiformis</name>
    <dbReference type="NCBI Taxonomy" id="36881"/>
    <lineage>
        <taxon>Eukaryota</taxon>
        <taxon>Viridiplantae</taxon>
        <taxon>Chlorophyta</taxon>
        <taxon>Pyramimonadophyceae</taxon>
        <taxon>Pyramimonadales</taxon>
        <taxon>Pyramimonadaceae</taxon>
        <taxon>Cymbomonas</taxon>
    </lineage>
</organism>
<dbReference type="GO" id="GO:0005096">
    <property type="term" value="F:GTPase activator activity"/>
    <property type="evidence" value="ECO:0007669"/>
    <property type="project" value="TreeGrafter"/>
</dbReference>
<evidence type="ECO:0000259" key="3">
    <source>
        <dbReference type="PROSITE" id="PS50086"/>
    </source>
</evidence>
<dbReference type="FunFam" id="1.10.8.270:FF:000026">
    <property type="entry name" value="TBC (Tre-2/Bub2/Cdc16) domain family"/>
    <property type="match status" value="1"/>
</dbReference>
<sequence length="770" mass="84450">MEGVDTRDAYGFLVRHEYVKKFREYSPLYQRDEMERAEQWERFLFPNGHTHGGGLHNLTPLELEKALKGTAEESEPPGPRRDEEIQALVRQGVPMAVRGILWQVFLKVPLKWEQGAYAALVKRTTTAMEGKWENENTCKNGTYEKSGGPPPRKYTSQVQRAAVNQIEKDLARTFPGHPAMEGGGRAALRRLLTAYARFNPGVGYCQGMNFVAGMLLLHMPEEAAFWSLCALVEDVFPGYYSQAMVAAQVDQLVLQQLVDENLPQVGKRMESLCTTLMCVGAPWFLCLFVNALPGECVLRVWDVLLFERSKAVLFRVALALCEINTHALLSIHDSGEMIQLLQALAPSSFDSNRLMATACGMFQGVTVERLQELHELRRPEVVLRIAQATMEFSEPGSSEYSTSDRPVRGSPYTPTASPSTSPGPSPGPSPARSPQHQRHPRPGRPPLHPGPGDPEAVQTVAAAAAAAVGSQAASLEGSSQDQRAAREGRDADVGPVPGDGLQLGSSSTSSPARRRSLFPNPPTEPGSTGGSEAHLARSLSENSATPSGQSAEQEQHCEAGGARSPAVQRSASWGSRRAEKEDEVGGEGATELTFAQLEELDAEVKSLQQQKADLRELLEMKGSSLVHHHNQQESLQSLMAEMDIKLQAEETVKREAEREARNAITRKEEAMRALTIARGKLQRRYAALWKLNVRVPIMPPHHDAPPCALWKLNVRVPIMEEEMWQYTHGDTSASPLTGDMKPSSIFPSPPPSPPLRGMLSGVNEIDLADD</sequence>
<feature type="compositionally biased region" description="Polar residues" evidence="2">
    <location>
        <begin position="395"/>
        <end position="404"/>
    </location>
</feature>
<dbReference type="InterPro" id="IPR050302">
    <property type="entry name" value="Rab_GAP_TBC_domain"/>
</dbReference>
<feature type="region of interest" description="Disordered" evidence="2">
    <location>
        <begin position="393"/>
        <end position="588"/>
    </location>
</feature>
<accession>A0AAE0GYS5</accession>
<proteinExistence type="predicted"/>
<dbReference type="PROSITE" id="PS50086">
    <property type="entry name" value="TBC_RABGAP"/>
    <property type="match status" value="1"/>
</dbReference>
<feature type="compositionally biased region" description="Pro residues" evidence="2">
    <location>
        <begin position="443"/>
        <end position="452"/>
    </location>
</feature>
<evidence type="ECO:0000313" key="5">
    <source>
        <dbReference type="Proteomes" id="UP001190700"/>
    </source>
</evidence>
<feature type="region of interest" description="Disordered" evidence="2">
    <location>
        <begin position="737"/>
        <end position="770"/>
    </location>
</feature>
<dbReference type="AlphaFoldDB" id="A0AAE0GYS5"/>
<dbReference type="SUPFAM" id="SSF47923">
    <property type="entry name" value="Ypt/Rab-GAP domain of gyp1p"/>
    <property type="match status" value="2"/>
</dbReference>
<feature type="coiled-coil region" evidence="1">
    <location>
        <begin position="590"/>
        <end position="673"/>
    </location>
</feature>
<keyword evidence="1" id="KW-0175">Coiled coil</keyword>
<comment type="caution">
    <text evidence="4">The sequence shown here is derived from an EMBL/GenBank/DDBJ whole genome shotgun (WGS) entry which is preliminary data.</text>
</comment>
<name>A0AAE0GYS5_9CHLO</name>
<dbReference type="Proteomes" id="UP001190700">
    <property type="component" value="Unassembled WGS sequence"/>
</dbReference>
<dbReference type="Gene3D" id="1.10.472.80">
    <property type="entry name" value="Ypt/Rab-GAP domain of gyp1p, domain 3"/>
    <property type="match status" value="1"/>
</dbReference>
<feature type="compositionally biased region" description="Low complexity" evidence="2">
    <location>
        <begin position="409"/>
        <end position="420"/>
    </location>
</feature>
<feature type="compositionally biased region" description="Basic and acidic residues" evidence="2">
    <location>
        <begin position="483"/>
        <end position="492"/>
    </location>
</feature>
<feature type="compositionally biased region" description="Polar residues" evidence="2">
    <location>
        <begin position="539"/>
        <end position="552"/>
    </location>
</feature>
<dbReference type="SMART" id="SM00164">
    <property type="entry name" value="TBC"/>
    <property type="match status" value="1"/>
</dbReference>
<dbReference type="Pfam" id="PF00566">
    <property type="entry name" value="RabGAP-TBC"/>
    <property type="match status" value="1"/>
</dbReference>